<reference evidence="1 2" key="1">
    <citation type="submission" date="2020-07" db="EMBL/GenBank/DDBJ databases">
        <title>Taxonomic proposal: Crassvirales, a new order of highly abundant and diverse bacterial viruses.</title>
        <authorList>
            <person name="Shkoporov A.N."/>
            <person name="Stockdale S.R."/>
            <person name="Guerin E."/>
            <person name="Ross R.P."/>
            <person name="Hill C."/>
        </authorList>
    </citation>
    <scope>NUCLEOTIDE SEQUENCE [LARGE SCALE GENOMIC DNA]</scope>
</reference>
<dbReference type="GeneID" id="65128660"/>
<dbReference type="RefSeq" id="YP_010110362.1">
    <property type="nucleotide sequence ID" value="NC_055870.1"/>
</dbReference>
<sequence>MIDYIVFPIADIDEEKSAKIDELNLVPRSNVSKDKVLMKCQHYKEVFPEKVTRTVTTDEEGLEIISIEYPYETYSNEALATLLSSPEWNFKEDEVIEDSPIEE</sequence>
<protein>
    <submittedName>
        <fullName evidence="1">Uncharacterized protein</fullName>
    </submittedName>
</protein>
<organism evidence="1 2">
    <name type="scientific">uncultured phage cr107_1</name>
    <dbReference type="NCBI Taxonomy" id="2772061"/>
    <lineage>
        <taxon>Viruses</taxon>
        <taxon>Duplodnaviria</taxon>
        <taxon>Heunggongvirae</taxon>
        <taxon>Uroviricota</taxon>
        <taxon>Caudoviricetes</taxon>
        <taxon>Crassvirales</taxon>
        <taxon>Intestiviridae</taxon>
        <taxon>Churivirinae</taxon>
        <taxon>Jahgtovirus</taxon>
        <taxon>Jahgtovirus intestinihominis</taxon>
    </lineage>
</organism>
<proteinExistence type="predicted"/>
<accession>A0A7M1RVP5</accession>
<dbReference type="EMBL" id="MT774377">
    <property type="protein sequence ID" value="QOR58204.1"/>
    <property type="molecule type" value="Genomic_DNA"/>
</dbReference>
<keyword evidence="2" id="KW-1185">Reference proteome</keyword>
<evidence type="ECO:0000313" key="1">
    <source>
        <dbReference type="EMBL" id="QOR58204.1"/>
    </source>
</evidence>
<name>A0A7M1RVP5_9CAUD</name>
<dbReference type="KEGG" id="vg:65128660"/>
<dbReference type="Proteomes" id="UP000593899">
    <property type="component" value="Segment"/>
</dbReference>
<evidence type="ECO:0000313" key="2">
    <source>
        <dbReference type="Proteomes" id="UP000593899"/>
    </source>
</evidence>